<evidence type="ECO:0000313" key="2">
    <source>
        <dbReference type="Proteomes" id="UP000184603"/>
    </source>
</evidence>
<sequence length="39" mass="4469">MEMACLMLRHKEISVITEVLCEVVIQGCKIETSYILIND</sequence>
<name>A0A1M7YGK4_9BACT</name>
<organism evidence="1 2">
    <name type="scientific">Desulfopila aestuarii DSM 18488</name>
    <dbReference type="NCBI Taxonomy" id="1121416"/>
    <lineage>
        <taxon>Bacteria</taxon>
        <taxon>Pseudomonadati</taxon>
        <taxon>Thermodesulfobacteriota</taxon>
        <taxon>Desulfobulbia</taxon>
        <taxon>Desulfobulbales</taxon>
        <taxon>Desulfocapsaceae</taxon>
        <taxon>Desulfopila</taxon>
    </lineage>
</organism>
<evidence type="ECO:0000313" key="1">
    <source>
        <dbReference type="EMBL" id="SHO51765.1"/>
    </source>
</evidence>
<protein>
    <submittedName>
        <fullName evidence="1">Uncharacterized protein</fullName>
    </submittedName>
</protein>
<dbReference type="Proteomes" id="UP000184603">
    <property type="component" value="Unassembled WGS sequence"/>
</dbReference>
<reference evidence="1 2" key="1">
    <citation type="submission" date="2016-12" db="EMBL/GenBank/DDBJ databases">
        <authorList>
            <person name="Song W.-J."/>
            <person name="Kurnit D.M."/>
        </authorList>
    </citation>
    <scope>NUCLEOTIDE SEQUENCE [LARGE SCALE GENOMIC DNA]</scope>
    <source>
        <strain evidence="1 2">DSM 18488</strain>
    </source>
</reference>
<dbReference type="AlphaFoldDB" id="A0A1M7YGK4"/>
<keyword evidence="2" id="KW-1185">Reference proteome</keyword>
<proteinExistence type="predicted"/>
<accession>A0A1M7YGK4</accession>
<dbReference type="STRING" id="1121416.SAMN02745220_04216"/>
<gene>
    <name evidence="1" type="ORF">SAMN02745220_04216</name>
</gene>
<dbReference type="EMBL" id="FRFE01000028">
    <property type="protein sequence ID" value="SHO51765.1"/>
    <property type="molecule type" value="Genomic_DNA"/>
</dbReference>